<dbReference type="PANTHER" id="PTHR13169">
    <property type="entry name" value="UBIQUITIN-LIKE PROTEIN 3 HCG-1 PROTEIN"/>
    <property type="match status" value="1"/>
</dbReference>
<feature type="domain" description="Ubiquitin-like" evidence="2">
    <location>
        <begin position="121"/>
        <end position="182"/>
    </location>
</feature>
<dbReference type="Proteomes" id="UP000033483">
    <property type="component" value="Unassembled WGS sequence"/>
</dbReference>
<evidence type="ECO:0000259" key="2">
    <source>
        <dbReference type="PROSITE" id="PS50053"/>
    </source>
</evidence>
<dbReference type="PANTHER" id="PTHR13169:SF0">
    <property type="entry name" value="UBIQUITIN-LIKE PROTEIN 3"/>
    <property type="match status" value="1"/>
</dbReference>
<dbReference type="EMBL" id="LAEV01002291">
    <property type="protein sequence ID" value="KKA26110.1"/>
    <property type="molecule type" value="Genomic_DNA"/>
</dbReference>
<accession>A0A0F4Z6Y6</accession>
<dbReference type="AlphaFoldDB" id="A0A0F4Z6Y6"/>
<evidence type="ECO:0000313" key="4">
    <source>
        <dbReference type="Proteomes" id="UP000033483"/>
    </source>
</evidence>
<gene>
    <name evidence="3" type="ORF">TD95_003127</name>
</gene>
<evidence type="ECO:0000313" key="3">
    <source>
        <dbReference type="EMBL" id="KKA26110.1"/>
    </source>
</evidence>
<dbReference type="SUPFAM" id="SSF54236">
    <property type="entry name" value="Ubiquitin-like"/>
    <property type="match status" value="1"/>
</dbReference>
<proteinExistence type="predicted"/>
<feature type="compositionally biased region" description="Low complexity" evidence="1">
    <location>
        <begin position="41"/>
        <end position="50"/>
    </location>
</feature>
<dbReference type="Gene3D" id="3.10.20.90">
    <property type="entry name" value="Phosphatidylinositol 3-kinase Catalytic Subunit, Chain A, domain 1"/>
    <property type="match status" value="1"/>
</dbReference>
<dbReference type="PROSITE" id="PS50053">
    <property type="entry name" value="UBIQUITIN_2"/>
    <property type="match status" value="1"/>
</dbReference>
<evidence type="ECO:0000256" key="1">
    <source>
        <dbReference type="SAM" id="MobiDB-lite"/>
    </source>
</evidence>
<keyword evidence="4" id="KW-1185">Reference proteome</keyword>
<organism evidence="3 4">
    <name type="scientific">Thielaviopsis punctulata</name>
    <dbReference type="NCBI Taxonomy" id="72032"/>
    <lineage>
        <taxon>Eukaryota</taxon>
        <taxon>Fungi</taxon>
        <taxon>Dikarya</taxon>
        <taxon>Ascomycota</taxon>
        <taxon>Pezizomycotina</taxon>
        <taxon>Sordariomycetes</taxon>
        <taxon>Hypocreomycetidae</taxon>
        <taxon>Microascales</taxon>
        <taxon>Ceratocystidaceae</taxon>
        <taxon>Thielaviopsis</taxon>
    </lineage>
</organism>
<feature type="region of interest" description="Disordered" evidence="1">
    <location>
        <begin position="183"/>
        <end position="207"/>
    </location>
</feature>
<protein>
    <recommendedName>
        <fullName evidence="2">Ubiquitin-like domain-containing protein</fullName>
    </recommendedName>
</protein>
<dbReference type="Pfam" id="PF13881">
    <property type="entry name" value="Rad60-SLD_2"/>
    <property type="match status" value="1"/>
</dbReference>
<dbReference type="InterPro" id="IPR040015">
    <property type="entry name" value="UBL3-like"/>
</dbReference>
<dbReference type="InterPro" id="IPR039540">
    <property type="entry name" value="UBL3-like_ubiquitin_dom"/>
</dbReference>
<dbReference type="InterPro" id="IPR000626">
    <property type="entry name" value="Ubiquitin-like_dom"/>
</dbReference>
<sequence>MSADAPSESTTAILPVAHMSAPSSPSPPTAAEKGKARADSPSDPDATATADDADDKASVVSGSAAAAAASATAAGGPACLITLLLSSGARHPYKLDDKYLARRNVDAEMLPSGKRDPFSISVYSLKELILREWRDEWDAKPASPSSIRLIYFGKLLDDKDALRQYNFSAENRNVVHMSVRPADIADDDEPKPGSKTNPRPVTPPESTRCCVIL</sequence>
<feature type="region of interest" description="Disordered" evidence="1">
    <location>
        <begin position="1"/>
        <end position="55"/>
    </location>
</feature>
<name>A0A0F4Z6Y6_9PEZI</name>
<reference evidence="3 4" key="1">
    <citation type="submission" date="2015-03" db="EMBL/GenBank/DDBJ databases">
        <authorList>
            <person name="Radwan O."/>
            <person name="Al-Naeli F.A."/>
            <person name="Rendon G.A."/>
            <person name="Fields C."/>
        </authorList>
    </citation>
    <scope>NUCLEOTIDE SEQUENCE [LARGE SCALE GENOMIC DNA]</scope>
    <source>
        <strain evidence="3">CR-DP1</strain>
    </source>
</reference>
<dbReference type="OrthoDB" id="1043111at2759"/>
<dbReference type="InterPro" id="IPR029071">
    <property type="entry name" value="Ubiquitin-like_domsf"/>
</dbReference>
<comment type="caution">
    <text evidence="3">The sequence shown here is derived from an EMBL/GenBank/DDBJ whole genome shotgun (WGS) entry which is preliminary data.</text>
</comment>